<evidence type="ECO:0000313" key="3">
    <source>
        <dbReference type="EMBL" id="KAB1211871.1"/>
    </source>
</evidence>
<name>A0A6A1VGK0_9ROSI</name>
<accession>A0A6A1VGK0</accession>
<proteinExistence type="predicted"/>
<evidence type="ECO:0000259" key="2">
    <source>
        <dbReference type="PROSITE" id="PS51910"/>
    </source>
</evidence>
<keyword evidence="4" id="KW-1185">Reference proteome</keyword>
<evidence type="ECO:0000256" key="1">
    <source>
        <dbReference type="SAM" id="Phobius"/>
    </source>
</evidence>
<dbReference type="InterPro" id="IPR001223">
    <property type="entry name" value="Glyco_hydro18_cat"/>
</dbReference>
<evidence type="ECO:0000313" key="4">
    <source>
        <dbReference type="Proteomes" id="UP000516437"/>
    </source>
</evidence>
<dbReference type="InterPro" id="IPR017853">
    <property type="entry name" value="GH"/>
</dbReference>
<reference evidence="3 4" key="1">
    <citation type="journal article" date="2019" name="Plant Biotechnol. J.">
        <title>The red bayberry genome and genetic basis of sex determination.</title>
        <authorList>
            <person name="Jia H.M."/>
            <person name="Jia H.J."/>
            <person name="Cai Q.L."/>
            <person name="Wang Y."/>
            <person name="Zhao H.B."/>
            <person name="Yang W.F."/>
            <person name="Wang G.Y."/>
            <person name="Li Y.H."/>
            <person name="Zhan D.L."/>
            <person name="Shen Y.T."/>
            <person name="Niu Q.F."/>
            <person name="Chang L."/>
            <person name="Qiu J."/>
            <person name="Zhao L."/>
            <person name="Xie H.B."/>
            <person name="Fu W.Y."/>
            <person name="Jin J."/>
            <person name="Li X.W."/>
            <person name="Jiao Y."/>
            <person name="Zhou C.C."/>
            <person name="Tu T."/>
            <person name="Chai C.Y."/>
            <person name="Gao J.L."/>
            <person name="Fan L.J."/>
            <person name="van de Weg E."/>
            <person name="Wang J.Y."/>
            <person name="Gao Z.S."/>
        </authorList>
    </citation>
    <scope>NUCLEOTIDE SEQUENCE [LARGE SCALE GENOMIC DNA]</scope>
    <source>
        <tissue evidence="3">Leaves</tissue>
    </source>
</reference>
<sequence length="95" mass="10404">MASLNFAHFLTIAFSLYFITAAGAITDSGPVVKVAYYPLRALDNFPPSAIDTSLFTHMIYAFLVPNNVTFKFDISNSNASILSNFTTSFIARLPT</sequence>
<protein>
    <recommendedName>
        <fullName evidence="2">GH18 domain-containing protein</fullName>
    </recommendedName>
</protein>
<dbReference type="Gene3D" id="3.20.20.80">
    <property type="entry name" value="Glycosidases"/>
    <property type="match status" value="1"/>
</dbReference>
<dbReference type="AlphaFoldDB" id="A0A6A1VGK0"/>
<keyword evidence="1" id="KW-0812">Transmembrane</keyword>
<keyword evidence="1" id="KW-0472">Membrane</keyword>
<dbReference type="OrthoDB" id="1725937at2759"/>
<dbReference type="Proteomes" id="UP000516437">
    <property type="component" value="Chromosome 5"/>
</dbReference>
<dbReference type="GO" id="GO:0005975">
    <property type="term" value="P:carbohydrate metabolic process"/>
    <property type="evidence" value="ECO:0007669"/>
    <property type="project" value="InterPro"/>
</dbReference>
<dbReference type="SUPFAM" id="SSF51445">
    <property type="entry name" value="(Trans)glycosidases"/>
    <property type="match status" value="1"/>
</dbReference>
<comment type="caution">
    <text evidence="3">The sequence shown here is derived from an EMBL/GenBank/DDBJ whole genome shotgun (WGS) entry which is preliminary data.</text>
</comment>
<dbReference type="PROSITE" id="PS51910">
    <property type="entry name" value="GH18_2"/>
    <property type="match status" value="1"/>
</dbReference>
<keyword evidence="1" id="KW-1133">Transmembrane helix</keyword>
<organism evidence="3 4">
    <name type="scientific">Morella rubra</name>
    <name type="common">Chinese bayberry</name>
    <dbReference type="NCBI Taxonomy" id="262757"/>
    <lineage>
        <taxon>Eukaryota</taxon>
        <taxon>Viridiplantae</taxon>
        <taxon>Streptophyta</taxon>
        <taxon>Embryophyta</taxon>
        <taxon>Tracheophyta</taxon>
        <taxon>Spermatophyta</taxon>
        <taxon>Magnoliopsida</taxon>
        <taxon>eudicotyledons</taxon>
        <taxon>Gunneridae</taxon>
        <taxon>Pentapetalae</taxon>
        <taxon>rosids</taxon>
        <taxon>fabids</taxon>
        <taxon>Fagales</taxon>
        <taxon>Myricaceae</taxon>
        <taxon>Morella</taxon>
    </lineage>
</organism>
<feature type="transmembrane region" description="Helical" evidence="1">
    <location>
        <begin position="6"/>
        <end position="25"/>
    </location>
</feature>
<feature type="domain" description="GH18" evidence="2">
    <location>
        <begin position="31"/>
        <end position="95"/>
    </location>
</feature>
<gene>
    <name evidence="3" type="ORF">CJ030_MR5G004838</name>
</gene>
<dbReference type="EMBL" id="RXIC02000023">
    <property type="protein sequence ID" value="KAB1211871.1"/>
    <property type="molecule type" value="Genomic_DNA"/>
</dbReference>